<dbReference type="InParanoid" id="E1Z8M3"/>
<protein>
    <recommendedName>
        <fullName evidence="11">Bestrophin</fullName>
    </recommendedName>
</protein>
<evidence type="ECO:0000256" key="1">
    <source>
        <dbReference type="ARBA" id="ARBA00004651"/>
    </source>
</evidence>
<keyword evidence="7 8" id="KW-0472">Membrane</keyword>
<keyword evidence="6" id="KW-0406">Ion transport</keyword>
<evidence type="ECO:0000313" key="9">
    <source>
        <dbReference type="EMBL" id="EFN57633.1"/>
    </source>
</evidence>
<keyword evidence="4 8" id="KW-0812">Transmembrane</keyword>
<feature type="transmembrane region" description="Helical" evidence="8">
    <location>
        <begin position="160"/>
        <end position="191"/>
    </location>
</feature>
<dbReference type="PANTHER" id="PTHR33281">
    <property type="entry name" value="UPF0187 PROTEIN YNEE"/>
    <property type="match status" value="1"/>
</dbReference>
<evidence type="ECO:0000256" key="2">
    <source>
        <dbReference type="ARBA" id="ARBA00022448"/>
    </source>
</evidence>
<accession>E1Z8M3</accession>
<evidence type="ECO:0000256" key="7">
    <source>
        <dbReference type="ARBA" id="ARBA00023136"/>
    </source>
</evidence>
<evidence type="ECO:0000256" key="8">
    <source>
        <dbReference type="SAM" id="Phobius"/>
    </source>
</evidence>
<dbReference type="GO" id="GO:0005254">
    <property type="term" value="F:chloride channel activity"/>
    <property type="evidence" value="ECO:0007669"/>
    <property type="project" value="InterPro"/>
</dbReference>
<evidence type="ECO:0000313" key="10">
    <source>
        <dbReference type="Proteomes" id="UP000008141"/>
    </source>
</evidence>
<dbReference type="AlphaFoldDB" id="E1Z8M3"/>
<reference evidence="9 10" key="1">
    <citation type="journal article" date="2010" name="Plant Cell">
        <title>The Chlorella variabilis NC64A genome reveals adaptation to photosymbiosis, coevolution with viruses, and cryptic sex.</title>
        <authorList>
            <person name="Blanc G."/>
            <person name="Duncan G."/>
            <person name="Agarkova I."/>
            <person name="Borodovsky M."/>
            <person name="Gurnon J."/>
            <person name="Kuo A."/>
            <person name="Lindquist E."/>
            <person name="Lucas S."/>
            <person name="Pangilinan J."/>
            <person name="Polle J."/>
            <person name="Salamov A."/>
            <person name="Terry A."/>
            <person name="Yamada T."/>
            <person name="Dunigan D.D."/>
            <person name="Grigoriev I.V."/>
            <person name="Claverie J.M."/>
            <person name="Van Etten J.L."/>
        </authorList>
    </citation>
    <scope>NUCLEOTIDE SEQUENCE [LARGE SCALE GENOMIC DNA]</scope>
    <source>
        <strain evidence="9 10">NC64A</strain>
    </source>
</reference>
<evidence type="ECO:0008006" key="11">
    <source>
        <dbReference type="Google" id="ProtNLM"/>
    </source>
</evidence>
<proteinExistence type="predicted"/>
<keyword evidence="5 8" id="KW-1133">Transmembrane helix</keyword>
<dbReference type="KEGG" id="cvr:CHLNCDRAFT_11790"/>
<evidence type="ECO:0000256" key="6">
    <source>
        <dbReference type="ARBA" id="ARBA00023065"/>
    </source>
</evidence>
<evidence type="ECO:0000256" key="5">
    <source>
        <dbReference type="ARBA" id="ARBA00022989"/>
    </source>
</evidence>
<name>E1Z8M3_CHLVA</name>
<dbReference type="eggNOG" id="ENOG502QSQE">
    <property type="taxonomic scope" value="Eukaryota"/>
</dbReference>
<dbReference type="STRING" id="554065.E1Z8M3"/>
<dbReference type="OMA" id="LCGFAHA"/>
<sequence length="197" mass="22422">FALSLLMLFKTTTSYSRWWEARTLWGSGYITVRSVLRLCLSFVGRSRPQLVPALYRWTAAVLPALAAHLRGKEHYFDDHLTSVLHPAELQWLKARAGQGIPPIAALQVLSRLLDRAGLHAMERQQVEGLLSQLDVVIGGCERIRAQPIPYAWNRHTHRFILCYITFLPFALWSLYHWATLPIMAIFSFLLAGVENVG</sequence>
<dbReference type="GeneID" id="17357137"/>
<dbReference type="InterPro" id="IPR044669">
    <property type="entry name" value="YneE/VCCN1/2-like"/>
</dbReference>
<comment type="subcellular location">
    <subcellularLocation>
        <location evidence="1">Cell membrane</location>
        <topology evidence="1">Multi-pass membrane protein</topology>
    </subcellularLocation>
</comment>
<keyword evidence="10" id="KW-1185">Reference proteome</keyword>
<keyword evidence="2" id="KW-0813">Transport</keyword>
<feature type="non-terminal residue" evidence="9">
    <location>
        <position position="1"/>
    </location>
</feature>
<evidence type="ECO:0000256" key="4">
    <source>
        <dbReference type="ARBA" id="ARBA00022692"/>
    </source>
</evidence>
<evidence type="ECO:0000256" key="3">
    <source>
        <dbReference type="ARBA" id="ARBA00022475"/>
    </source>
</evidence>
<dbReference type="GO" id="GO:0005886">
    <property type="term" value="C:plasma membrane"/>
    <property type="evidence" value="ECO:0007669"/>
    <property type="project" value="UniProtKB-SubCell"/>
</dbReference>
<gene>
    <name evidence="9" type="ORF">CHLNCDRAFT_11790</name>
</gene>
<dbReference type="Pfam" id="PF25539">
    <property type="entry name" value="Bestrophin_2"/>
    <property type="match status" value="1"/>
</dbReference>
<dbReference type="Proteomes" id="UP000008141">
    <property type="component" value="Unassembled WGS sequence"/>
</dbReference>
<feature type="non-terminal residue" evidence="9">
    <location>
        <position position="197"/>
    </location>
</feature>
<dbReference type="RefSeq" id="XP_005849735.1">
    <property type="nucleotide sequence ID" value="XM_005849673.1"/>
</dbReference>
<keyword evidence="3" id="KW-1003">Cell membrane</keyword>
<dbReference type="EMBL" id="GL433839">
    <property type="protein sequence ID" value="EFN57633.1"/>
    <property type="molecule type" value="Genomic_DNA"/>
</dbReference>
<dbReference type="PANTHER" id="PTHR33281:SF19">
    <property type="entry name" value="VOLTAGE-DEPENDENT ANION CHANNEL-FORMING PROTEIN YNEE"/>
    <property type="match status" value="1"/>
</dbReference>
<dbReference type="OrthoDB" id="506538at2759"/>
<organism evidence="10">
    <name type="scientific">Chlorella variabilis</name>
    <name type="common">Green alga</name>
    <dbReference type="NCBI Taxonomy" id="554065"/>
    <lineage>
        <taxon>Eukaryota</taxon>
        <taxon>Viridiplantae</taxon>
        <taxon>Chlorophyta</taxon>
        <taxon>core chlorophytes</taxon>
        <taxon>Trebouxiophyceae</taxon>
        <taxon>Chlorellales</taxon>
        <taxon>Chlorellaceae</taxon>
        <taxon>Chlorella clade</taxon>
        <taxon>Chlorella</taxon>
    </lineage>
</organism>